<reference evidence="2" key="1">
    <citation type="journal article" date="2013" name="Environ. Microbiol.">
        <title>Seasonally variable intestinal metagenomes of the red palm weevil (Rhynchophorus ferrugineus).</title>
        <authorList>
            <person name="Jia S."/>
            <person name="Zhang X."/>
            <person name="Zhang G."/>
            <person name="Yin A."/>
            <person name="Zhang S."/>
            <person name="Li F."/>
            <person name="Wang L."/>
            <person name="Zhao D."/>
            <person name="Yun Q."/>
            <person name="Tala"/>
            <person name="Wang J."/>
            <person name="Sun G."/>
            <person name="Baabdullah M."/>
            <person name="Yu X."/>
            <person name="Hu S."/>
            <person name="Al-Mssallem I.S."/>
            <person name="Yu J."/>
        </authorList>
    </citation>
    <scope>NUCLEOTIDE SEQUENCE</scope>
</reference>
<organism evidence="2">
    <name type="scientific">uncultured Streptosporangium sp</name>
    <dbReference type="NCBI Taxonomy" id="668992"/>
    <lineage>
        <taxon>Bacteria</taxon>
        <taxon>Bacillati</taxon>
        <taxon>Actinomycetota</taxon>
        <taxon>Actinomycetes</taxon>
        <taxon>Streptosporangiales</taxon>
        <taxon>Streptosporangiaceae</taxon>
        <taxon>Streptosporangium</taxon>
        <taxon>environmental samples</taxon>
    </lineage>
</organism>
<name>A0A060BW95_9ACTN</name>
<feature type="non-terminal residue" evidence="2">
    <location>
        <position position="1"/>
    </location>
</feature>
<sequence length="143" mass="15765">GHQANPVDFRPAAARPRQPIVVAAGRFEEQKAHEVLLRAWPRVQQSHPQWHLDLYGSGSLRESLTRAARTLAGVNIHPPTDDWAGVLAEASIHVLSSRHEGMGLVIAEAMAAGVHRGHRLRRGCPRTHRPRQTGELVPVDDVD</sequence>
<feature type="non-terminal residue" evidence="2">
    <location>
        <position position="143"/>
    </location>
</feature>
<dbReference type="Gene3D" id="3.40.50.2000">
    <property type="entry name" value="Glycogen Phosphorylase B"/>
    <property type="match status" value="1"/>
</dbReference>
<proteinExistence type="predicted"/>
<dbReference type="PANTHER" id="PTHR12526:SF630">
    <property type="entry name" value="GLYCOSYLTRANSFERASE"/>
    <property type="match status" value="1"/>
</dbReference>
<evidence type="ECO:0000256" key="1">
    <source>
        <dbReference type="SAM" id="MobiDB-lite"/>
    </source>
</evidence>
<evidence type="ECO:0000313" key="2">
    <source>
        <dbReference type="EMBL" id="AIA87229.1"/>
    </source>
</evidence>
<dbReference type="AlphaFoldDB" id="A0A060BW95"/>
<accession>A0A060BW95</accession>
<dbReference type="SUPFAM" id="SSF53756">
    <property type="entry name" value="UDP-Glycosyltransferase/glycogen phosphorylase"/>
    <property type="match status" value="1"/>
</dbReference>
<dbReference type="PANTHER" id="PTHR12526">
    <property type="entry name" value="GLYCOSYLTRANSFERASE"/>
    <property type="match status" value="1"/>
</dbReference>
<feature type="region of interest" description="Disordered" evidence="1">
    <location>
        <begin position="123"/>
        <end position="143"/>
    </location>
</feature>
<dbReference type="EMBL" id="KF119961">
    <property type="protein sequence ID" value="AIA87229.1"/>
    <property type="molecule type" value="Genomic_DNA"/>
</dbReference>
<protein>
    <submittedName>
        <fullName evidence="2">Glycos_transf_1</fullName>
    </submittedName>
</protein>
<dbReference type="Pfam" id="PF13692">
    <property type="entry name" value="Glyco_trans_1_4"/>
    <property type="match status" value="1"/>
</dbReference>